<dbReference type="PROSITE" id="PS50995">
    <property type="entry name" value="HTH_MARR_2"/>
    <property type="match status" value="1"/>
</dbReference>
<name>A0A9X3Z6D6_9PROT</name>
<dbReference type="EMBL" id="JANWOI010000001">
    <property type="protein sequence ID" value="MDA5192962.1"/>
    <property type="molecule type" value="Genomic_DNA"/>
</dbReference>
<dbReference type="AlphaFoldDB" id="A0A9X3Z6D6"/>
<gene>
    <name evidence="2" type="ORF">NYP16_03185</name>
</gene>
<dbReference type="Gene3D" id="1.10.10.10">
    <property type="entry name" value="Winged helix-like DNA-binding domain superfamily/Winged helix DNA-binding domain"/>
    <property type="match status" value="1"/>
</dbReference>
<dbReference type="CDD" id="cd00090">
    <property type="entry name" value="HTH_ARSR"/>
    <property type="match status" value="1"/>
</dbReference>
<dbReference type="PANTHER" id="PTHR33164:SF89">
    <property type="entry name" value="MARR FAMILY REGULATORY PROTEIN"/>
    <property type="match status" value="1"/>
</dbReference>
<evidence type="ECO:0000313" key="2">
    <source>
        <dbReference type="EMBL" id="MDA5192962.1"/>
    </source>
</evidence>
<reference evidence="2" key="2">
    <citation type="journal article" date="2023" name="Syst. Appl. Microbiol.">
        <title>Govania unica gen. nov., sp. nov., a rare biosphere bacterium that represents a novel family in the class Alphaproteobacteria.</title>
        <authorList>
            <person name="Vandamme P."/>
            <person name="Peeters C."/>
            <person name="Hettiarachchi A."/>
            <person name="Cnockaert M."/>
            <person name="Carlier A."/>
        </authorList>
    </citation>
    <scope>NUCLEOTIDE SEQUENCE</scope>
    <source>
        <strain evidence="2">LMG 31809</strain>
    </source>
</reference>
<feature type="domain" description="HTH marR-type" evidence="1">
    <location>
        <begin position="1"/>
        <end position="124"/>
    </location>
</feature>
<comment type="caution">
    <text evidence="2">The sequence shown here is derived from an EMBL/GenBank/DDBJ whole genome shotgun (WGS) entry which is preliminary data.</text>
</comment>
<dbReference type="SUPFAM" id="SSF46785">
    <property type="entry name" value="Winged helix' DNA-binding domain"/>
    <property type="match status" value="1"/>
</dbReference>
<reference evidence="2" key="1">
    <citation type="submission" date="2022-08" db="EMBL/GenBank/DDBJ databases">
        <authorList>
            <person name="Vandamme P."/>
            <person name="Hettiarachchi A."/>
            <person name="Peeters C."/>
            <person name="Cnockaert M."/>
            <person name="Carlier A."/>
        </authorList>
    </citation>
    <scope>NUCLEOTIDE SEQUENCE</scope>
    <source>
        <strain evidence="2">LMG 31809</strain>
    </source>
</reference>
<proteinExistence type="predicted"/>
<evidence type="ECO:0000259" key="1">
    <source>
        <dbReference type="PROSITE" id="PS50995"/>
    </source>
</evidence>
<protein>
    <submittedName>
        <fullName evidence="2">MarR family transcriptional regulator</fullName>
    </submittedName>
</protein>
<dbReference type="InterPro" id="IPR039422">
    <property type="entry name" value="MarR/SlyA-like"/>
</dbReference>
<dbReference type="InterPro" id="IPR036390">
    <property type="entry name" value="WH_DNA-bd_sf"/>
</dbReference>
<dbReference type="SMART" id="SM00347">
    <property type="entry name" value="HTH_MARR"/>
    <property type="match status" value="1"/>
</dbReference>
<dbReference type="InterPro" id="IPR011991">
    <property type="entry name" value="ArsR-like_HTH"/>
</dbReference>
<sequence>MTDRESQIEGLNALDLWRHVLVSMVQSNRPDLTTRQLAILLTLYAIHGEHTVRGIAALLGLAKPVVTRALDRLGKLGFIRRERDSKDGRSIYIRRTVKGAVFLSEFAASIASAGQKLAPEEMSP</sequence>
<dbReference type="Pfam" id="PF01047">
    <property type="entry name" value="MarR"/>
    <property type="match status" value="1"/>
</dbReference>
<dbReference type="GO" id="GO:0003700">
    <property type="term" value="F:DNA-binding transcription factor activity"/>
    <property type="evidence" value="ECO:0007669"/>
    <property type="project" value="InterPro"/>
</dbReference>
<evidence type="ECO:0000313" key="3">
    <source>
        <dbReference type="Proteomes" id="UP001141619"/>
    </source>
</evidence>
<accession>A0A9X3Z6D6</accession>
<dbReference type="GO" id="GO:0006950">
    <property type="term" value="P:response to stress"/>
    <property type="evidence" value="ECO:0007669"/>
    <property type="project" value="TreeGrafter"/>
</dbReference>
<organism evidence="2 3">
    <name type="scientific">Govanella unica</name>
    <dbReference type="NCBI Taxonomy" id="2975056"/>
    <lineage>
        <taxon>Bacteria</taxon>
        <taxon>Pseudomonadati</taxon>
        <taxon>Pseudomonadota</taxon>
        <taxon>Alphaproteobacteria</taxon>
        <taxon>Emcibacterales</taxon>
        <taxon>Govanellaceae</taxon>
        <taxon>Govanella</taxon>
    </lineage>
</organism>
<dbReference type="InterPro" id="IPR000835">
    <property type="entry name" value="HTH_MarR-typ"/>
</dbReference>
<dbReference type="PANTHER" id="PTHR33164">
    <property type="entry name" value="TRANSCRIPTIONAL REGULATOR, MARR FAMILY"/>
    <property type="match status" value="1"/>
</dbReference>
<keyword evidence="3" id="KW-1185">Reference proteome</keyword>
<dbReference type="Proteomes" id="UP001141619">
    <property type="component" value="Unassembled WGS sequence"/>
</dbReference>
<dbReference type="InterPro" id="IPR036388">
    <property type="entry name" value="WH-like_DNA-bd_sf"/>
</dbReference>
<dbReference type="RefSeq" id="WP_274942663.1">
    <property type="nucleotide sequence ID" value="NZ_JANWOI010000001.1"/>
</dbReference>